<feature type="compositionally biased region" description="Basic and acidic residues" evidence="1">
    <location>
        <begin position="32"/>
        <end position="44"/>
    </location>
</feature>
<gene>
    <name evidence="2" type="ORF">HD841_003178</name>
</gene>
<evidence type="ECO:0000256" key="1">
    <source>
        <dbReference type="SAM" id="MobiDB-lite"/>
    </source>
</evidence>
<feature type="region of interest" description="Disordered" evidence="1">
    <location>
        <begin position="200"/>
        <end position="221"/>
    </location>
</feature>
<sequence>MSLTFSSDAAQIARQTRQTLKSATASLTGKRRGPDPHVRRDSVDVDHPDAQVWRKIEDGSKGSGLAWADALLQTAEEFDVVHKKHGSRGPLQANGIRVLKAILRRALDFATGRSEPELLTIVKWTGLSKPAVVAALARLRDHGFLDWIRRSIRVGEKGQPGPQRKQTSNAYFFSLGRMRDRHKGVWQRFRQLLARKLANATARSGRPPDSPPPAPAFSSSPLGAALASLGARIESASS</sequence>
<reference evidence="2 3" key="1">
    <citation type="submission" date="2020-08" db="EMBL/GenBank/DDBJ databases">
        <title>The Agave Microbiome: Exploring the role of microbial communities in plant adaptations to desert environments.</title>
        <authorList>
            <person name="Partida-Martinez L.P."/>
        </authorList>
    </citation>
    <scope>NUCLEOTIDE SEQUENCE [LARGE SCALE GENOMIC DNA]</scope>
    <source>
        <strain evidence="2 3">AS2.3</strain>
    </source>
</reference>
<dbReference type="RefSeq" id="WP_179509801.1">
    <property type="nucleotide sequence ID" value="NZ_JACCBY010000005.1"/>
</dbReference>
<organism evidence="2 3">
    <name type="scientific">Sphingomonas melonis</name>
    <dbReference type="NCBI Taxonomy" id="152682"/>
    <lineage>
        <taxon>Bacteria</taxon>
        <taxon>Pseudomonadati</taxon>
        <taxon>Pseudomonadota</taxon>
        <taxon>Alphaproteobacteria</taxon>
        <taxon>Sphingomonadales</taxon>
        <taxon>Sphingomonadaceae</taxon>
        <taxon>Sphingomonas</taxon>
    </lineage>
</organism>
<dbReference type="AlphaFoldDB" id="A0A7Y9K4G7"/>
<evidence type="ECO:0000313" key="3">
    <source>
        <dbReference type="Proteomes" id="UP000517753"/>
    </source>
</evidence>
<dbReference type="Proteomes" id="UP000517753">
    <property type="component" value="Unassembled WGS sequence"/>
</dbReference>
<keyword evidence="3" id="KW-1185">Reference proteome</keyword>
<feature type="region of interest" description="Disordered" evidence="1">
    <location>
        <begin position="17"/>
        <end position="44"/>
    </location>
</feature>
<accession>A0A7Y9K4G7</accession>
<evidence type="ECO:0000313" key="2">
    <source>
        <dbReference type="EMBL" id="NYD91370.1"/>
    </source>
</evidence>
<feature type="compositionally biased region" description="Polar residues" evidence="1">
    <location>
        <begin position="17"/>
        <end position="27"/>
    </location>
</feature>
<comment type="caution">
    <text evidence="2">The sequence shown here is derived from an EMBL/GenBank/DDBJ whole genome shotgun (WGS) entry which is preliminary data.</text>
</comment>
<protein>
    <submittedName>
        <fullName evidence="2">Uncharacterized protein</fullName>
    </submittedName>
</protein>
<dbReference type="EMBL" id="JACCBY010000005">
    <property type="protein sequence ID" value="NYD91370.1"/>
    <property type="molecule type" value="Genomic_DNA"/>
</dbReference>
<proteinExistence type="predicted"/>
<name>A0A7Y9K4G7_9SPHN</name>